<reference evidence="2" key="1">
    <citation type="submission" date="2016-11" db="UniProtKB">
        <authorList>
            <consortium name="WormBaseParasite"/>
        </authorList>
    </citation>
    <scope>IDENTIFICATION</scope>
</reference>
<organism evidence="1 2">
    <name type="scientific">Heterorhabditis bacteriophora</name>
    <name type="common">Entomopathogenic nematode worm</name>
    <dbReference type="NCBI Taxonomy" id="37862"/>
    <lineage>
        <taxon>Eukaryota</taxon>
        <taxon>Metazoa</taxon>
        <taxon>Ecdysozoa</taxon>
        <taxon>Nematoda</taxon>
        <taxon>Chromadorea</taxon>
        <taxon>Rhabditida</taxon>
        <taxon>Rhabditina</taxon>
        <taxon>Rhabditomorpha</taxon>
        <taxon>Strongyloidea</taxon>
        <taxon>Heterorhabditidae</taxon>
        <taxon>Heterorhabditis</taxon>
    </lineage>
</organism>
<evidence type="ECO:0000313" key="2">
    <source>
        <dbReference type="WBParaSite" id="Hba_20473"/>
    </source>
</evidence>
<keyword evidence="1" id="KW-1185">Reference proteome</keyword>
<dbReference type="Proteomes" id="UP000095283">
    <property type="component" value="Unplaced"/>
</dbReference>
<name>A0A1I7XRN1_HETBA</name>
<accession>A0A1I7XRN1</accession>
<dbReference type="AlphaFoldDB" id="A0A1I7XRN1"/>
<sequence>MEGICDWQLLLSFHTNLEYVEFCQLRTRHAAFGCASCTLPFLLSYYSRNKEVIVAPDACADGIEARISLRFQVDVRVTQLATFNQRK</sequence>
<dbReference type="WBParaSite" id="Hba_20473">
    <property type="protein sequence ID" value="Hba_20473"/>
    <property type="gene ID" value="Hba_20473"/>
</dbReference>
<protein>
    <submittedName>
        <fullName evidence="2">Uncharacterized protein</fullName>
    </submittedName>
</protein>
<proteinExistence type="predicted"/>
<evidence type="ECO:0000313" key="1">
    <source>
        <dbReference type="Proteomes" id="UP000095283"/>
    </source>
</evidence>